<evidence type="ECO:0000259" key="2">
    <source>
        <dbReference type="Pfam" id="PF20148"/>
    </source>
</evidence>
<dbReference type="InterPro" id="IPR045351">
    <property type="entry name" value="DUF6531"/>
</dbReference>
<feature type="signal peptide" evidence="1">
    <location>
        <begin position="1"/>
        <end position="29"/>
    </location>
</feature>
<gene>
    <name evidence="3" type="ORF">SAMN02745124_04109</name>
</gene>
<reference evidence="3 4" key="1">
    <citation type="submission" date="2016-11" db="EMBL/GenBank/DDBJ databases">
        <authorList>
            <person name="Jaros S."/>
            <person name="Januszkiewicz K."/>
            <person name="Wedrychowicz H."/>
        </authorList>
    </citation>
    <scope>NUCLEOTIDE SEQUENCE [LARGE SCALE GENOMIC DNA]</scope>
    <source>
        <strain evidence="3 4">DSM 9705</strain>
    </source>
</reference>
<dbReference type="RefSeq" id="WP_143166104.1">
    <property type="nucleotide sequence ID" value="NZ_FQXS01000040.1"/>
</dbReference>
<name>A0A1M5YJH5_9BACT</name>
<evidence type="ECO:0000256" key="1">
    <source>
        <dbReference type="SAM" id="SignalP"/>
    </source>
</evidence>
<accession>A0A1M5YJH5</accession>
<sequence length="454" mass="49733">MMGLPCRISSLLLFALCTFFSLVSDPARAADENLVDPGQITFREPIADTSDEHIDPYTGHLDLTYTDLHLPGDGGLDLHIMRTYKSSRVTDTAMVDGKLGYGWDISFGRVKQDGNFVTIELQDGTTSTAVRETYGSSYFITKEFWKLYMPVGPFPVLQLTDGTTITFGQGSLQGFLATEIRKNNNTITISYDSDKINTVTYTAGGSSKTISFHYATSGRRHLQSITWGSPSRQITYGYAADDQAVTSVSLPGGDRWRYTYQQQAINLRSAYILRTVTTPWGGTVTYGFDTFARGNGVLLKTQGSVASKQLSGRGLVTGTWNYDYQEGSGYDETTINDPCGRTTTYQFYGYGSSYGSGECYKYGLTTSKVVTHGTSHEITTAYIWNKLTSPISPIAYTIPILCSDLAGTFVPVLTTETITRGGKQYTTSYSNFDAYGSPCTIAEQGSNSRTTTVS</sequence>
<dbReference type="EMBL" id="FQXS01000040">
    <property type="protein sequence ID" value="SHI12180.1"/>
    <property type="molecule type" value="Genomic_DNA"/>
</dbReference>
<dbReference type="OrthoDB" id="9816400at2"/>
<dbReference type="AlphaFoldDB" id="A0A1M5YJH5"/>
<keyword evidence="1" id="KW-0732">Signal</keyword>
<feature type="domain" description="DUF6531" evidence="2">
    <location>
        <begin position="52"/>
        <end position="123"/>
    </location>
</feature>
<dbReference type="Proteomes" id="UP000184139">
    <property type="component" value="Unassembled WGS sequence"/>
</dbReference>
<feature type="non-terminal residue" evidence="3">
    <location>
        <position position="454"/>
    </location>
</feature>
<evidence type="ECO:0000313" key="3">
    <source>
        <dbReference type="EMBL" id="SHI12180.1"/>
    </source>
</evidence>
<protein>
    <recommendedName>
        <fullName evidence="2">DUF6531 domain-containing protein</fullName>
    </recommendedName>
</protein>
<dbReference type="Pfam" id="PF20148">
    <property type="entry name" value="DUF6531"/>
    <property type="match status" value="1"/>
</dbReference>
<proteinExistence type="predicted"/>
<keyword evidence="4" id="KW-1185">Reference proteome</keyword>
<evidence type="ECO:0000313" key="4">
    <source>
        <dbReference type="Proteomes" id="UP000184139"/>
    </source>
</evidence>
<organism evidence="3 4">
    <name type="scientific">Desulfofustis glycolicus DSM 9705</name>
    <dbReference type="NCBI Taxonomy" id="1121409"/>
    <lineage>
        <taxon>Bacteria</taxon>
        <taxon>Pseudomonadati</taxon>
        <taxon>Thermodesulfobacteriota</taxon>
        <taxon>Desulfobulbia</taxon>
        <taxon>Desulfobulbales</taxon>
        <taxon>Desulfocapsaceae</taxon>
        <taxon>Desulfofustis</taxon>
    </lineage>
</organism>
<feature type="chain" id="PRO_5012906509" description="DUF6531 domain-containing protein" evidence="1">
    <location>
        <begin position="30"/>
        <end position="454"/>
    </location>
</feature>